<dbReference type="AlphaFoldDB" id="E3RH22"/>
<dbReference type="EMBL" id="GL533013">
    <property type="protein sequence ID" value="EFQ94977.1"/>
    <property type="molecule type" value="Genomic_DNA"/>
</dbReference>
<gene>
    <name evidence="1" type="ORF">PTT_07164</name>
</gene>
<evidence type="ECO:0000313" key="2">
    <source>
        <dbReference type="Proteomes" id="UP000001067"/>
    </source>
</evidence>
<keyword evidence="2" id="KW-1185">Reference proteome</keyword>
<accession>E3RH22</accession>
<name>E3RH22_PYRTT</name>
<dbReference type="HOGENOM" id="CLU_1619912_0_0_1"/>
<sequence>MVVVEDSAVRLNATIHSVEAGPAPDSISAFATENHHISLLENPDTKDEFNLAIACVLKTAKPILPNKPQSVMAVVMVQVAMQIGMNIRAIHALDTMTAESGIPSYVELIFRAVQTADPASFSEHTKDLPAVDFQSCFSTSASGLGTDTHFNATGTWNPFTNSHV</sequence>
<dbReference type="Proteomes" id="UP000001067">
    <property type="component" value="Unassembled WGS sequence"/>
</dbReference>
<protein>
    <submittedName>
        <fullName evidence="1">Uncharacterized protein</fullName>
    </submittedName>
</protein>
<organism evidence="2">
    <name type="scientific">Pyrenophora teres f. teres (strain 0-1)</name>
    <name type="common">Barley net blotch fungus</name>
    <name type="synonym">Drechslera teres f. teres</name>
    <dbReference type="NCBI Taxonomy" id="861557"/>
    <lineage>
        <taxon>Eukaryota</taxon>
        <taxon>Fungi</taxon>
        <taxon>Dikarya</taxon>
        <taxon>Ascomycota</taxon>
        <taxon>Pezizomycotina</taxon>
        <taxon>Dothideomycetes</taxon>
        <taxon>Pleosporomycetidae</taxon>
        <taxon>Pleosporales</taxon>
        <taxon>Pleosporineae</taxon>
        <taxon>Pleosporaceae</taxon>
        <taxon>Pyrenophora</taxon>
    </lineage>
</organism>
<reference evidence="1 2" key="1">
    <citation type="journal article" date="2010" name="Genome Biol.">
        <title>A first genome assembly of the barley fungal pathogen Pyrenophora teres f. teres.</title>
        <authorList>
            <person name="Ellwood S.R."/>
            <person name="Liu Z."/>
            <person name="Syme R.A."/>
            <person name="Lai Z."/>
            <person name="Hane J.K."/>
            <person name="Keiper F."/>
            <person name="Moffat C.S."/>
            <person name="Oliver R.P."/>
            <person name="Friesen T.L."/>
        </authorList>
    </citation>
    <scope>NUCLEOTIDE SEQUENCE [LARGE SCALE GENOMIC DNA]</scope>
    <source>
        <strain evidence="1 2">0-1</strain>
    </source>
</reference>
<evidence type="ECO:0000313" key="1">
    <source>
        <dbReference type="EMBL" id="EFQ94977.1"/>
    </source>
</evidence>
<dbReference type="KEGG" id="pte:PTT_07164"/>
<proteinExistence type="predicted"/>